<evidence type="ECO:0000313" key="5">
    <source>
        <dbReference type="Proteomes" id="UP000037460"/>
    </source>
</evidence>
<dbReference type="AlphaFoldDB" id="A0A0M0J8C0"/>
<feature type="region of interest" description="Disordered" evidence="2">
    <location>
        <begin position="534"/>
        <end position="557"/>
    </location>
</feature>
<proteinExistence type="predicted"/>
<dbReference type="CDD" id="cd00051">
    <property type="entry name" value="EFh"/>
    <property type="match status" value="1"/>
</dbReference>
<dbReference type="Pfam" id="PF13499">
    <property type="entry name" value="EF-hand_7"/>
    <property type="match status" value="1"/>
</dbReference>
<sequence>MPVNPTHHETRPQWHSAFPTQQEFESQLDAQLAAARDAREHKVKAEASLAADAYVEQRAKDAARASKQEYTAHTAVPQRVRNAFEACDFNHDGYLGYRELRTALRMYGIDVSARAVASVLAECDANPDGKLDLVEFHQMVRDAEQRTSAYYDPLGTDEFAALEHDAAGNAFRTRPPLVGLGSGGANQGSINYAVRDELMRDNAYGGGPAADGVRARLLQKDTFWKGDTNGEWVRNQLVAEQLGRAEAEQEARIAKAEAAAAIARVEALRAAQAARELEIEAAAARLVAKNHPLVRDFAPGAPLGGPLAAAAAAATASRQSNASEVASLRQRQLVERLEVALLEKLDQKSPSDSDAARAAVLRRVFRSAPIGGARSRTHATRAEFHAGLALLGLPQRTISVHQLARQKPVEDAPLPGATTAPRPAPLQRTDIESDAAIDRAVVDALFDKYAEQPPVQLLELQARYERDAAEKVVDFSTIYERISRAAVRPGSHRAPSLAMAHSNYMARLDRLMKDGALPGGSVFDARKQLASQERWAQARGEAGETRRGVPRVLTHGP</sequence>
<dbReference type="EMBL" id="JWZX01003245">
    <property type="protein sequence ID" value="KOO22851.1"/>
    <property type="molecule type" value="Genomic_DNA"/>
</dbReference>
<dbReference type="PROSITE" id="PS00018">
    <property type="entry name" value="EF_HAND_1"/>
    <property type="match status" value="2"/>
</dbReference>
<dbReference type="GO" id="GO:0005509">
    <property type="term" value="F:calcium ion binding"/>
    <property type="evidence" value="ECO:0007669"/>
    <property type="project" value="InterPro"/>
</dbReference>
<evidence type="ECO:0000259" key="3">
    <source>
        <dbReference type="PROSITE" id="PS50222"/>
    </source>
</evidence>
<accession>A0A0M0J8C0</accession>
<dbReference type="OrthoDB" id="428774at2759"/>
<name>A0A0M0J8C0_9EUKA</name>
<dbReference type="Gene3D" id="1.10.238.10">
    <property type="entry name" value="EF-hand"/>
    <property type="match status" value="1"/>
</dbReference>
<dbReference type="InterPro" id="IPR018247">
    <property type="entry name" value="EF_Hand_1_Ca_BS"/>
</dbReference>
<protein>
    <recommendedName>
        <fullName evidence="3">EF-hand domain-containing protein</fullName>
    </recommendedName>
</protein>
<dbReference type="Proteomes" id="UP000037460">
    <property type="component" value="Unassembled WGS sequence"/>
</dbReference>
<keyword evidence="1" id="KW-0106">Calcium</keyword>
<dbReference type="InterPro" id="IPR011992">
    <property type="entry name" value="EF-hand-dom_pair"/>
</dbReference>
<gene>
    <name evidence="4" type="ORF">Ctob_011011</name>
</gene>
<evidence type="ECO:0000256" key="2">
    <source>
        <dbReference type="SAM" id="MobiDB-lite"/>
    </source>
</evidence>
<keyword evidence="5" id="KW-1185">Reference proteome</keyword>
<dbReference type="SMART" id="SM00054">
    <property type="entry name" value="EFh"/>
    <property type="match status" value="2"/>
</dbReference>
<dbReference type="InterPro" id="IPR002048">
    <property type="entry name" value="EF_hand_dom"/>
</dbReference>
<dbReference type="SUPFAM" id="SSF47473">
    <property type="entry name" value="EF-hand"/>
    <property type="match status" value="1"/>
</dbReference>
<organism evidence="4 5">
    <name type="scientific">Chrysochromulina tobinii</name>
    <dbReference type="NCBI Taxonomy" id="1460289"/>
    <lineage>
        <taxon>Eukaryota</taxon>
        <taxon>Haptista</taxon>
        <taxon>Haptophyta</taxon>
        <taxon>Prymnesiophyceae</taxon>
        <taxon>Prymnesiales</taxon>
        <taxon>Chrysochromulinaceae</taxon>
        <taxon>Chrysochromulina</taxon>
    </lineage>
</organism>
<evidence type="ECO:0000313" key="4">
    <source>
        <dbReference type="EMBL" id="KOO22851.1"/>
    </source>
</evidence>
<feature type="domain" description="EF-hand" evidence="3">
    <location>
        <begin position="75"/>
        <end position="110"/>
    </location>
</feature>
<evidence type="ECO:0000256" key="1">
    <source>
        <dbReference type="ARBA" id="ARBA00022837"/>
    </source>
</evidence>
<dbReference type="PROSITE" id="PS50222">
    <property type="entry name" value="EF_HAND_2"/>
    <property type="match status" value="1"/>
</dbReference>
<reference evidence="5" key="1">
    <citation type="journal article" date="2015" name="PLoS Genet.">
        <title>Genome Sequence and Transcriptome Analyses of Chrysochromulina tobin: Metabolic Tools for Enhanced Algal Fitness in the Prominent Order Prymnesiales (Haptophyceae).</title>
        <authorList>
            <person name="Hovde B.T."/>
            <person name="Deodato C.R."/>
            <person name="Hunsperger H.M."/>
            <person name="Ryken S.A."/>
            <person name="Yost W."/>
            <person name="Jha R.K."/>
            <person name="Patterson J."/>
            <person name="Monnat R.J. Jr."/>
            <person name="Barlow S.B."/>
            <person name="Starkenburg S.R."/>
            <person name="Cattolico R.A."/>
        </authorList>
    </citation>
    <scope>NUCLEOTIDE SEQUENCE</scope>
    <source>
        <strain evidence="5">CCMP291</strain>
    </source>
</reference>
<comment type="caution">
    <text evidence="4">The sequence shown here is derived from an EMBL/GenBank/DDBJ whole genome shotgun (WGS) entry which is preliminary data.</text>
</comment>